<comment type="caution">
    <text evidence="1">The sequence shown here is derived from an EMBL/GenBank/DDBJ whole genome shotgun (WGS) entry which is preliminary data.</text>
</comment>
<reference evidence="1" key="1">
    <citation type="journal article" date="2020" name="mSystems">
        <title>Genome- and Community-Level Interaction Insights into Carbon Utilization and Element Cycling Functions of Hydrothermarchaeota in Hydrothermal Sediment.</title>
        <authorList>
            <person name="Zhou Z."/>
            <person name="Liu Y."/>
            <person name="Xu W."/>
            <person name="Pan J."/>
            <person name="Luo Z.H."/>
            <person name="Li M."/>
        </authorList>
    </citation>
    <scope>NUCLEOTIDE SEQUENCE [LARGE SCALE GENOMIC DNA]</scope>
    <source>
        <strain evidence="1">SpSt-143</strain>
    </source>
</reference>
<dbReference type="AlphaFoldDB" id="A0A7V2AZS1"/>
<evidence type="ECO:0000313" key="1">
    <source>
        <dbReference type="EMBL" id="HER95672.1"/>
    </source>
</evidence>
<dbReference type="EMBL" id="DSGB01000004">
    <property type="protein sequence ID" value="HER95672.1"/>
    <property type="molecule type" value="Genomic_DNA"/>
</dbReference>
<protein>
    <submittedName>
        <fullName evidence="1">Uncharacterized protein</fullName>
    </submittedName>
</protein>
<name>A0A7V2AZS1_RHOMR</name>
<proteinExistence type="predicted"/>
<organism evidence="1">
    <name type="scientific">Rhodothermus marinus</name>
    <name type="common">Rhodothermus obamensis</name>
    <dbReference type="NCBI Taxonomy" id="29549"/>
    <lineage>
        <taxon>Bacteria</taxon>
        <taxon>Pseudomonadati</taxon>
        <taxon>Rhodothermota</taxon>
        <taxon>Rhodothermia</taxon>
        <taxon>Rhodothermales</taxon>
        <taxon>Rhodothermaceae</taxon>
        <taxon>Rhodothermus</taxon>
    </lineage>
</organism>
<gene>
    <name evidence="1" type="ORF">ENO59_04030</name>
</gene>
<sequence>MEIKRRIVKIKSAGDGFDVEVVRSGRSRIVKQGISLDEAAEIFNCEPDAYVVFVDESGNPLMYRTPLDAVDFPSYKPLES</sequence>
<accession>A0A7V2AZS1</accession>